<dbReference type="PANTHER" id="PTHR42982">
    <property type="entry name" value="SEC-INDEPENDENT PROTEIN TRANSLOCASE PROTEIN TATA"/>
    <property type="match status" value="1"/>
</dbReference>
<sequence>MFGGFGWQELLVVLLIALIIFGPSKLPELGKAFGQTVKEFRKGAKEIQDEIALEDKKEEKAEA</sequence>
<comment type="subcellular location">
    <subcellularLocation>
        <location evidence="1 9">Cell membrane</location>
        <topology evidence="1 9">Single-pass membrane protein</topology>
    </subcellularLocation>
</comment>
<evidence type="ECO:0000256" key="1">
    <source>
        <dbReference type="ARBA" id="ARBA00004162"/>
    </source>
</evidence>
<name>A0A1L8CV02_9THEO</name>
<evidence type="ECO:0000256" key="3">
    <source>
        <dbReference type="ARBA" id="ARBA00022475"/>
    </source>
</evidence>
<dbReference type="GO" id="GO:0033281">
    <property type="term" value="C:TAT protein transport complex"/>
    <property type="evidence" value="ECO:0007669"/>
    <property type="project" value="UniProtKB-UniRule"/>
</dbReference>
<accession>A0A1L8CV02</accession>
<evidence type="ECO:0000256" key="4">
    <source>
        <dbReference type="ARBA" id="ARBA00022692"/>
    </source>
</evidence>
<dbReference type="Proteomes" id="UP000187485">
    <property type="component" value="Unassembled WGS sequence"/>
</dbReference>
<dbReference type="EMBL" id="BDJK01000018">
    <property type="protein sequence ID" value="GAV22679.1"/>
    <property type="molecule type" value="Genomic_DNA"/>
</dbReference>
<dbReference type="PRINTS" id="PR01506">
    <property type="entry name" value="TATBPROTEIN"/>
</dbReference>
<comment type="caution">
    <text evidence="10">The sequence shown here is derived from an EMBL/GenBank/DDBJ whole genome shotgun (WGS) entry which is preliminary data.</text>
</comment>
<dbReference type="GO" id="GO:0043953">
    <property type="term" value="P:protein transport by the Tat complex"/>
    <property type="evidence" value="ECO:0007669"/>
    <property type="project" value="UniProtKB-UniRule"/>
</dbReference>
<dbReference type="InterPro" id="IPR003369">
    <property type="entry name" value="TatA/B/E"/>
</dbReference>
<comment type="similarity">
    <text evidence="9">Belongs to the TatA/E family.</text>
</comment>
<evidence type="ECO:0000313" key="11">
    <source>
        <dbReference type="Proteomes" id="UP000187485"/>
    </source>
</evidence>
<keyword evidence="6 9" id="KW-1133">Transmembrane helix</keyword>
<protein>
    <recommendedName>
        <fullName evidence="9">Sec-independent protein translocase protein TatA</fullName>
    </recommendedName>
</protein>
<dbReference type="AlphaFoldDB" id="A0A1L8CV02"/>
<evidence type="ECO:0000313" key="10">
    <source>
        <dbReference type="EMBL" id="GAV22679.1"/>
    </source>
</evidence>
<keyword evidence="4 9" id="KW-0812">Transmembrane</keyword>
<dbReference type="GO" id="GO:0008320">
    <property type="term" value="F:protein transmembrane transporter activity"/>
    <property type="evidence" value="ECO:0007669"/>
    <property type="project" value="UniProtKB-UniRule"/>
</dbReference>
<evidence type="ECO:0000256" key="6">
    <source>
        <dbReference type="ARBA" id="ARBA00022989"/>
    </source>
</evidence>
<dbReference type="Pfam" id="PF02416">
    <property type="entry name" value="TatA_B_E"/>
    <property type="match status" value="1"/>
</dbReference>
<keyword evidence="7 9" id="KW-0811">Translocation</keyword>
<proteinExistence type="inferred from homology"/>
<keyword evidence="2 9" id="KW-0813">Transport</keyword>
<comment type="function">
    <text evidence="9">Part of the twin-arginine translocation (Tat) system that transports large folded proteins containing a characteristic twin-arginine motif in their signal peptide across membranes. TatA could form the protein-conducting channel of the Tat system.</text>
</comment>
<dbReference type="NCBIfam" id="NF011430">
    <property type="entry name" value="PRK14861.1"/>
    <property type="match status" value="1"/>
</dbReference>
<dbReference type="InterPro" id="IPR006312">
    <property type="entry name" value="TatA/E"/>
</dbReference>
<feature type="transmembrane region" description="Helical" evidence="9">
    <location>
        <begin position="6"/>
        <end position="23"/>
    </location>
</feature>
<evidence type="ECO:0000256" key="5">
    <source>
        <dbReference type="ARBA" id="ARBA00022927"/>
    </source>
</evidence>
<dbReference type="Gene3D" id="1.20.5.3310">
    <property type="match status" value="1"/>
</dbReference>
<comment type="subunit">
    <text evidence="9">Forms a complex with TatC.</text>
</comment>
<evidence type="ECO:0000256" key="2">
    <source>
        <dbReference type="ARBA" id="ARBA00022448"/>
    </source>
</evidence>
<dbReference type="STRING" id="870242.cpu_11890"/>
<keyword evidence="11" id="KW-1185">Reference proteome</keyword>
<keyword evidence="8 9" id="KW-0472">Membrane</keyword>
<evidence type="ECO:0000256" key="9">
    <source>
        <dbReference type="HAMAP-Rule" id="MF_00236"/>
    </source>
</evidence>
<dbReference type="PANTHER" id="PTHR42982:SF1">
    <property type="entry name" value="SEC-INDEPENDENT PROTEIN TRANSLOCASE PROTEIN TATA"/>
    <property type="match status" value="1"/>
</dbReference>
<evidence type="ECO:0000256" key="8">
    <source>
        <dbReference type="ARBA" id="ARBA00023136"/>
    </source>
</evidence>
<dbReference type="RefSeq" id="WP_075859155.1">
    <property type="nucleotide sequence ID" value="NZ_BDJK01000018.1"/>
</dbReference>
<dbReference type="NCBIfam" id="TIGR01411">
    <property type="entry name" value="tatAE"/>
    <property type="match status" value="1"/>
</dbReference>
<keyword evidence="5 9" id="KW-0653">Protein transport</keyword>
<dbReference type="HAMAP" id="MF_00236">
    <property type="entry name" value="TatA_E"/>
    <property type="match status" value="1"/>
</dbReference>
<gene>
    <name evidence="9" type="primary">tatA</name>
    <name evidence="10" type="ORF">cpu_11890</name>
</gene>
<organism evidence="10 11">
    <name type="scientific">Carboxydothermus pertinax</name>
    <dbReference type="NCBI Taxonomy" id="870242"/>
    <lineage>
        <taxon>Bacteria</taxon>
        <taxon>Bacillati</taxon>
        <taxon>Bacillota</taxon>
        <taxon>Clostridia</taxon>
        <taxon>Thermoanaerobacterales</taxon>
        <taxon>Thermoanaerobacteraceae</taxon>
        <taxon>Carboxydothermus</taxon>
    </lineage>
</organism>
<reference evidence="11" key="1">
    <citation type="submission" date="2016-12" db="EMBL/GenBank/DDBJ databases">
        <title>Draft Genome Sequences od Carboxydothermus pertinax and islandicus, Hydrogenogenic Carboxydotrophic Bacteria.</title>
        <authorList>
            <person name="Fukuyama Y."/>
            <person name="Ohmae K."/>
            <person name="Yoneda Y."/>
            <person name="Yoshida T."/>
            <person name="Sako Y."/>
        </authorList>
    </citation>
    <scope>NUCLEOTIDE SEQUENCE [LARGE SCALE GENOMIC DNA]</scope>
    <source>
        <strain evidence="11">Ug1</strain>
    </source>
</reference>
<keyword evidence="3 9" id="KW-1003">Cell membrane</keyword>
<evidence type="ECO:0000256" key="7">
    <source>
        <dbReference type="ARBA" id="ARBA00023010"/>
    </source>
</evidence>